<dbReference type="InterPro" id="IPR052897">
    <property type="entry name" value="Sec-Metab_Biosynth_Hydrolase"/>
</dbReference>
<dbReference type="SUPFAM" id="SSF53474">
    <property type="entry name" value="alpha/beta-Hydrolases"/>
    <property type="match status" value="1"/>
</dbReference>
<keyword evidence="3" id="KW-1185">Reference proteome</keyword>
<evidence type="ECO:0000259" key="1">
    <source>
        <dbReference type="Pfam" id="PF12697"/>
    </source>
</evidence>
<dbReference type="InterPro" id="IPR000073">
    <property type="entry name" value="AB_hydrolase_1"/>
</dbReference>
<name>A0ABR1TA54_9PEZI</name>
<dbReference type="Proteomes" id="UP001444661">
    <property type="component" value="Unassembled WGS sequence"/>
</dbReference>
<dbReference type="EMBL" id="JAQQWK010000004">
    <property type="protein sequence ID" value="KAK8043463.1"/>
    <property type="molecule type" value="Genomic_DNA"/>
</dbReference>
<dbReference type="PANTHER" id="PTHR37017">
    <property type="entry name" value="AB HYDROLASE-1 DOMAIN-CONTAINING PROTEIN-RELATED"/>
    <property type="match status" value="1"/>
</dbReference>
<proteinExistence type="predicted"/>
<protein>
    <submittedName>
        <fullName evidence="2">Alpha/beta-hydrolase</fullName>
    </submittedName>
</protein>
<organism evidence="2 3">
    <name type="scientific">Apiospora rasikravindrae</name>
    <dbReference type="NCBI Taxonomy" id="990691"/>
    <lineage>
        <taxon>Eukaryota</taxon>
        <taxon>Fungi</taxon>
        <taxon>Dikarya</taxon>
        <taxon>Ascomycota</taxon>
        <taxon>Pezizomycotina</taxon>
        <taxon>Sordariomycetes</taxon>
        <taxon>Xylariomycetidae</taxon>
        <taxon>Amphisphaeriales</taxon>
        <taxon>Apiosporaceae</taxon>
        <taxon>Apiospora</taxon>
    </lineage>
</organism>
<comment type="caution">
    <text evidence="2">The sequence shown here is derived from an EMBL/GenBank/DDBJ whole genome shotgun (WGS) entry which is preliminary data.</text>
</comment>
<dbReference type="InterPro" id="IPR029058">
    <property type="entry name" value="AB_hydrolase_fold"/>
</dbReference>
<evidence type="ECO:0000313" key="2">
    <source>
        <dbReference type="EMBL" id="KAK8043463.1"/>
    </source>
</evidence>
<dbReference type="PANTHER" id="PTHR37017:SF11">
    <property type="entry name" value="ESTERASE_LIPASE_THIOESTERASE DOMAIN-CONTAINING PROTEIN"/>
    <property type="match status" value="1"/>
</dbReference>
<evidence type="ECO:0000313" key="3">
    <source>
        <dbReference type="Proteomes" id="UP001444661"/>
    </source>
</evidence>
<reference evidence="2 3" key="1">
    <citation type="submission" date="2023-01" db="EMBL/GenBank/DDBJ databases">
        <title>Analysis of 21 Apiospora genomes using comparative genomics revels a genus with tremendous synthesis potential of carbohydrate active enzymes and secondary metabolites.</title>
        <authorList>
            <person name="Sorensen T."/>
        </authorList>
    </citation>
    <scope>NUCLEOTIDE SEQUENCE [LARGE SCALE GENOMIC DNA]</scope>
    <source>
        <strain evidence="2 3">CBS 33761</strain>
    </source>
</reference>
<dbReference type="Pfam" id="PF12697">
    <property type="entry name" value="Abhydrolase_6"/>
    <property type="match status" value="1"/>
</dbReference>
<feature type="domain" description="AB hydrolase-1" evidence="1">
    <location>
        <begin position="7"/>
        <end position="247"/>
    </location>
</feature>
<accession>A0ABR1TA54</accession>
<sequence length="256" mass="27425">MGPPSMLIIPGASALPELYQPVVDAVTKQGIHIQALHLPSIGAKPGTPPTMSDDAACITQHIARLADAGRDVVLVTHSYGGAPGTQSVQGLSKANRQKQGLEGGVVRIAYMASLVPELGQPAASVQASLPVESLVPTAVDENGWIYYPNLTRSAELSFTDFPPEEGIFWAKKLVKHSAASFATPLTYSGYKDVLVSYLLCTGDLTIPAWIQQKEIDMMEQEMGRSVDVTRIDSDHVAPLSHPEAVIDWMLKLAKAD</sequence>
<gene>
    <name evidence="2" type="ORF">PG993_005893</name>
</gene>
<dbReference type="Gene3D" id="3.40.50.1820">
    <property type="entry name" value="alpha/beta hydrolase"/>
    <property type="match status" value="1"/>
</dbReference>